<keyword evidence="4" id="KW-1185">Reference proteome</keyword>
<reference evidence="2 4" key="1">
    <citation type="journal article" date="2011" name="Nature">
        <title>The Medicago genome provides insight into the evolution of rhizobial symbioses.</title>
        <authorList>
            <person name="Young N.D."/>
            <person name="Debelle F."/>
            <person name="Oldroyd G.E."/>
            <person name="Geurts R."/>
            <person name="Cannon S.B."/>
            <person name="Udvardi M.K."/>
            <person name="Benedito V.A."/>
            <person name="Mayer K.F."/>
            <person name="Gouzy J."/>
            <person name="Schoof H."/>
            <person name="Van de Peer Y."/>
            <person name="Proost S."/>
            <person name="Cook D.R."/>
            <person name="Meyers B.C."/>
            <person name="Spannagl M."/>
            <person name="Cheung F."/>
            <person name="De Mita S."/>
            <person name="Krishnakumar V."/>
            <person name="Gundlach H."/>
            <person name="Zhou S."/>
            <person name="Mudge J."/>
            <person name="Bharti A.K."/>
            <person name="Murray J.D."/>
            <person name="Naoumkina M.A."/>
            <person name="Rosen B."/>
            <person name="Silverstein K.A."/>
            <person name="Tang H."/>
            <person name="Rombauts S."/>
            <person name="Zhao P.X."/>
            <person name="Zhou P."/>
            <person name="Barbe V."/>
            <person name="Bardou P."/>
            <person name="Bechner M."/>
            <person name="Bellec A."/>
            <person name="Berger A."/>
            <person name="Berges H."/>
            <person name="Bidwell S."/>
            <person name="Bisseling T."/>
            <person name="Choisne N."/>
            <person name="Couloux A."/>
            <person name="Denny R."/>
            <person name="Deshpande S."/>
            <person name="Dai X."/>
            <person name="Doyle J.J."/>
            <person name="Dudez A.M."/>
            <person name="Farmer A.D."/>
            <person name="Fouteau S."/>
            <person name="Franken C."/>
            <person name="Gibelin C."/>
            <person name="Gish J."/>
            <person name="Goldstein S."/>
            <person name="Gonzalez A.J."/>
            <person name="Green P.J."/>
            <person name="Hallab A."/>
            <person name="Hartog M."/>
            <person name="Hua A."/>
            <person name="Humphray S.J."/>
            <person name="Jeong D.H."/>
            <person name="Jing Y."/>
            <person name="Jocker A."/>
            <person name="Kenton S.M."/>
            <person name="Kim D.J."/>
            <person name="Klee K."/>
            <person name="Lai H."/>
            <person name="Lang C."/>
            <person name="Lin S."/>
            <person name="Macmil S.L."/>
            <person name="Magdelenat G."/>
            <person name="Matthews L."/>
            <person name="McCorrison J."/>
            <person name="Monaghan E.L."/>
            <person name="Mun J.H."/>
            <person name="Najar F.Z."/>
            <person name="Nicholson C."/>
            <person name="Noirot C."/>
            <person name="O'Bleness M."/>
            <person name="Paule C.R."/>
            <person name="Poulain J."/>
            <person name="Prion F."/>
            <person name="Qin B."/>
            <person name="Qu C."/>
            <person name="Retzel E.F."/>
            <person name="Riddle C."/>
            <person name="Sallet E."/>
            <person name="Samain S."/>
            <person name="Samson N."/>
            <person name="Sanders I."/>
            <person name="Saurat O."/>
            <person name="Scarpelli C."/>
            <person name="Schiex T."/>
            <person name="Segurens B."/>
            <person name="Severin A.J."/>
            <person name="Sherrier D.J."/>
            <person name="Shi R."/>
            <person name="Sims S."/>
            <person name="Singer S.R."/>
            <person name="Sinharoy S."/>
            <person name="Sterck L."/>
            <person name="Viollet A."/>
            <person name="Wang B.B."/>
            <person name="Wang K."/>
            <person name="Wang M."/>
            <person name="Wang X."/>
            <person name="Warfsmann J."/>
            <person name="Weissenbach J."/>
            <person name="White D.D."/>
            <person name="White J.D."/>
            <person name="Wiley G.B."/>
            <person name="Wincker P."/>
            <person name="Xing Y."/>
            <person name="Yang L."/>
            <person name="Yao Z."/>
            <person name="Ying F."/>
            <person name="Zhai J."/>
            <person name="Zhou L."/>
            <person name="Zuber A."/>
            <person name="Denarie J."/>
            <person name="Dixon R.A."/>
            <person name="May G.D."/>
            <person name="Schwartz D.C."/>
            <person name="Rogers J."/>
            <person name="Quetier F."/>
            <person name="Town C.D."/>
            <person name="Roe B.A."/>
        </authorList>
    </citation>
    <scope>NUCLEOTIDE SEQUENCE [LARGE SCALE GENOMIC DNA]</scope>
    <source>
        <strain evidence="2">A17</strain>
        <strain evidence="3 4">cv. Jemalong A17</strain>
    </source>
</reference>
<feature type="region of interest" description="Disordered" evidence="1">
    <location>
        <begin position="281"/>
        <end position="306"/>
    </location>
</feature>
<dbReference type="PaxDb" id="3880-AES60469"/>
<sequence length="524" mass="58991">MFDWQAELGPSPIKPGIAASTVPPYVPTASPTVRMFTAAPKPSFVQVLQGKSALSDPLPVPSIRGDMLSVKITDDVYVRGLNFCKTNLRGRLVLNKGDMPISSKDLTARLQKLWTVKGPWHLTSLGRGFYEFFFNTLDDMKTVWAAGTVNLKPGLLRLFEWKKDFNMHTQRQTHTQVWVRLWELPQEYWMERTLYEIAGAVGTPLLIDNVTRHRLYGHYARILVDLDLSKDLFYEIMVEREGFAFPLAIECRWLYPRKDESSNKGKDKNIVDKGKERVPTKKADWMPLKENPSGTGSSKAFEAPPSEQPLVNKNLAENSFSFALQNVTDKVQQRLPSMEPILTLAIVDPDAELSPEGKNTAPVGNVTKSSLPTTSPLHVEHVDMEEVPFVDPGDKDTQSTQDVADGTTTDVDNVDRESPTVDDTDSVVDIVNREVSPTAQFVDNDGEDLEVTNSNRIVREEGMTHPNPRIQHDLDLWQKMKDYDKSSSETPFVPVLSKKQKQMLKKHQFNGKPPYKTRSTGPIG</sequence>
<evidence type="ECO:0000313" key="3">
    <source>
        <dbReference type="EnsemblPlants" id="KEH16406"/>
    </source>
</evidence>
<dbReference type="PANTHER" id="PTHR31286:SF60">
    <property type="entry name" value="PROTEIN, PUTATIVE-RELATED"/>
    <property type="match status" value="1"/>
</dbReference>
<reference evidence="3" key="3">
    <citation type="submission" date="2015-06" db="UniProtKB">
        <authorList>
            <consortium name="EnsemblPlants"/>
        </authorList>
    </citation>
    <scope>IDENTIFICATION</scope>
    <source>
        <strain evidence="3">cv. Jemalong A17</strain>
    </source>
</reference>
<dbReference type="HOGENOM" id="CLU_536797_0_0_1"/>
<feature type="region of interest" description="Disordered" evidence="1">
    <location>
        <begin position="389"/>
        <end position="422"/>
    </location>
</feature>
<evidence type="ECO:0000256" key="1">
    <source>
        <dbReference type="SAM" id="MobiDB-lite"/>
    </source>
</evidence>
<dbReference type="InterPro" id="IPR040256">
    <property type="entry name" value="At4g02000-like"/>
</dbReference>
<dbReference type="EMBL" id="KL402920">
    <property type="protein sequence ID" value="KEH16406.1"/>
    <property type="molecule type" value="Genomic_DNA"/>
</dbReference>
<feature type="compositionally biased region" description="Polar residues" evidence="1">
    <location>
        <begin position="398"/>
        <end position="411"/>
    </location>
</feature>
<reference evidence="2 4" key="2">
    <citation type="journal article" date="2014" name="BMC Genomics">
        <title>An improved genome release (version Mt4.0) for the model legume Medicago truncatula.</title>
        <authorList>
            <person name="Tang H."/>
            <person name="Krishnakumar V."/>
            <person name="Bidwell S."/>
            <person name="Rosen B."/>
            <person name="Chan A."/>
            <person name="Zhou S."/>
            <person name="Gentzbittel L."/>
            <person name="Childs K.L."/>
            <person name="Yandell M."/>
            <person name="Gundlach H."/>
            <person name="Mayer K.F."/>
            <person name="Schwartz D.C."/>
            <person name="Town C.D."/>
        </authorList>
    </citation>
    <scope>GENOME REANNOTATION</scope>
    <source>
        <strain evidence="2">A17</strain>
        <strain evidence="3 4">cv. Jemalong A17</strain>
    </source>
</reference>
<dbReference type="Proteomes" id="UP000002051">
    <property type="component" value="Unassembled WGS sequence"/>
</dbReference>
<organism evidence="2 4">
    <name type="scientific">Medicago truncatula</name>
    <name type="common">Barrel medic</name>
    <name type="synonym">Medicago tribuloides</name>
    <dbReference type="NCBI Taxonomy" id="3880"/>
    <lineage>
        <taxon>Eukaryota</taxon>
        <taxon>Viridiplantae</taxon>
        <taxon>Streptophyta</taxon>
        <taxon>Embryophyta</taxon>
        <taxon>Tracheophyta</taxon>
        <taxon>Spermatophyta</taxon>
        <taxon>Magnoliopsida</taxon>
        <taxon>eudicotyledons</taxon>
        <taxon>Gunneridae</taxon>
        <taxon>Pentapetalae</taxon>
        <taxon>rosids</taxon>
        <taxon>fabids</taxon>
        <taxon>Fabales</taxon>
        <taxon>Fabaceae</taxon>
        <taxon>Papilionoideae</taxon>
        <taxon>50 kb inversion clade</taxon>
        <taxon>NPAAA clade</taxon>
        <taxon>Hologalegina</taxon>
        <taxon>IRL clade</taxon>
        <taxon>Trifolieae</taxon>
        <taxon>Medicago</taxon>
    </lineage>
</organism>
<dbReference type="STRING" id="3880.A0A072TGW1"/>
<accession>A0A072TGW1</accession>
<proteinExistence type="predicted"/>
<name>A0A072TGW1_MEDTR</name>
<dbReference type="AlphaFoldDB" id="A0A072TGW1"/>
<dbReference type="PANTHER" id="PTHR31286">
    <property type="entry name" value="GLYCINE-RICH CELL WALL STRUCTURAL PROTEIN 1.8-LIKE"/>
    <property type="match status" value="1"/>
</dbReference>
<dbReference type="EnsemblPlants" id="KEH16406">
    <property type="protein sequence ID" value="KEH16406"/>
    <property type="gene ID" value="MTR_0195s0020"/>
</dbReference>
<evidence type="ECO:0000313" key="4">
    <source>
        <dbReference type="Proteomes" id="UP000002051"/>
    </source>
</evidence>
<protein>
    <submittedName>
        <fullName evidence="2">DUF4283 domain protein</fullName>
    </submittedName>
</protein>
<gene>
    <name evidence="2" type="ORF">MTR_0195s0020</name>
</gene>
<feature type="region of interest" description="Disordered" evidence="1">
    <location>
        <begin position="499"/>
        <end position="524"/>
    </location>
</feature>
<evidence type="ECO:0000313" key="2">
    <source>
        <dbReference type="EMBL" id="KEH16406.1"/>
    </source>
</evidence>
<feature type="compositionally biased region" description="Basic residues" evidence="1">
    <location>
        <begin position="499"/>
        <end position="509"/>
    </location>
</feature>